<organism evidence="3 4">
    <name type="scientific">Rhizobium mayense</name>
    <dbReference type="NCBI Taxonomy" id="1312184"/>
    <lineage>
        <taxon>Bacteria</taxon>
        <taxon>Pseudomonadati</taxon>
        <taxon>Pseudomonadota</taxon>
        <taxon>Alphaproteobacteria</taxon>
        <taxon>Hyphomicrobiales</taxon>
        <taxon>Rhizobiaceae</taxon>
        <taxon>Rhizobium/Agrobacterium group</taxon>
        <taxon>Rhizobium</taxon>
    </lineage>
</organism>
<keyword evidence="4" id="KW-1185">Reference proteome</keyword>
<dbReference type="InterPro" id="IPR005545">
    <property type="entry name" value="YCII"/>
</dbReference>
<accession>A0ABT7JSI3</accession>
<reference evidence="3" key="1">
    <citation type="submission" date="2023-06" db="EMBL/GenBank/DDBJ databases">
        <title>Phylogenetic Diversity of Rhizobium strains.</title>
        <authorList>
            <person name="Moura F.T."/>
            <person name="Helene L.C.F."/>
            <person name="Hungria M."/>
        </authorList>
    </citation>
    <scope>NUCLEOTIDE SEQUENCE</scope>
    <source>
        <strain evidence="3">CCGE526</strain>
    </source>
</reference>
<feature type="domain" description="YCII-related" evidence="2">
    <location>
        <begin position="1"/>
        <end position="87"/>
    </location>
</feature>
<evidence type="ECO:0000259" key="2">
    <source>
        <dbReference type="Pfam" id="PF03795"/>
    </source>
</evidence>
<dbReference type="Proteomes" id="UP001172645">
    <property type="component" value="Unassembled WGS sequence"/>
</dbReference>
<comment type="similarity">
    <text evidence="1">Belongs to the YciI family.</text>
</comment>
<dbReference type="Pfam" id="PF03795">
    <property type="entry name" value="YCII"/>
    <property type="match status" value="1"/>
</dbReference>
<evidence type="ECO:0000256" key="1">
    <source>
        <dbReference type="ARBA" id="ARBA00007689"/>
    </source>
</evidence>
<protein>
    <submittedName>
        <fullName evidence="3">YciI family protein</fullName>
    </submittedName>
</protein>
<evidence type="ECO:0000313" key="3">
    <source>
        <dbReference type="EMBL" id="MDL2398867.1"/>
    </source>
</evidence>
<evidence type="ECO:0000313" key="4">
    <source>
        <dbReference type="Proteomes" id="UP001172645"/>
    </source>
</evidence>
<dbReference type="InterPro" id="IPR011008">
    <property type="entry name" value="Dimeric_a/b-barrel"/>
</dbReference>
<dbReference type="Gene3D" id="3.30.70.1060">
    <property type="entry name" value="Dimeric alpha+beta barrel"/>
    <property type="match status" value="1"/>
</dbReference>
<name>A0ABT7JSI3_9HYPH</name>
<sequence>MLAIRVALSDPGKASARARYLEDHRNYLRSGLLRIRQSGPILDEVGDASGGIVVAEVGSLDEMRQFSAQDPFVIHGVYADVSIYQWTPTIKDAGSVDAATA</sequence>
<proteinExistence type="inferred from homology"/>
<dbReference type="SUPFAM" id="SSF54909">
    <property type="entry name" value="Dimeric alpha+beta barrel"/>
    <property type="match status" value="1"/>
</dbReference>
<dbReference type="RefSeq" id="WP_285867750.1">
    <property type="nucleotide sequence ID" value="NZ_JARFYM010000004.1"/>
</dbReference>
<dbReference type="EMBL" id="JARFYM010000004">
    <property type="protein sequence ID" value="MDL2398867.1"/>
    <property type="molecule type" value="Genomic_DNA"/>
</dbReference>
<gene>
    <name evidence="3" type="ORF">PY649_08185</name>
</gene>
<comment type="caution">
    <text evidence="3">The sequence shown here is derived from an EMBL/GenBank/DDBJ whole genome shotgun (WGS) entry which is preliminary data.</text>
</comment>